<dbReference type="Gene3D" id="3.40.120.10">
    <property type="entry name" value="Alpha-D-Glucose-1,6-Bisphosphate, subunit A, domain 3"/>
    <property type="match status" value="3"/>
</dbReference>
<comment type="similarity">
    <text evidence="2 7">Belongs to the phosphohexose mutase family.</text>
</comment>
<dbReference type="PANTHER" id="PTHR45745">
    <property type="entry name" value="PHOSPHOMANNOMUTASE 45A"/>
    <property type="match status" value="1"/>
</dbReference>
<evidence type="ECO:0000259" key="8">
    <source>
        <dbReference type="Pfam" id="PF00408"/>
    </source>
</evidence>
<organism evidence="12 13">
    <name type="scientific">Corynebacterium atypicum</name>
    <dbReference type="NCBI Taxonomy" id="191610"/>
    <lineage>
        <taxon>Bacteria</taxon>
        <taxon>Bacillati</taxon>
        <taxon>Actinomycetota</taxon>
        <taxon>Actinomycetes</taxon>
        <taxon>Mycobacteriales</taxon>
        <taxon>Corynebacteriaceae</taxon>
        <taxon>Corynebacterium</taxon>
    </lineage>
</organism>
<dbReference type="InterPro" id="IPR016066">
    <property type="entry name" value="A-D-PHexomutase_CS"/>
</dbReference>
<dbReference type="Pfam" id="PF00408">
    <property type="entry name" value="PGM_PMM_IV"/>
    <property type="match status" value="1"/>
</dbReference>
<evidence type="ECO:0000259" key="10">
    <source>
        <dbReference type="Pfam" id="PF02879"/>
    </source>
</evidence>
<accession>A0ABN4DC23</accession>
<evidence type="ECO:0000256" key="7">
    <source>
        <dbReference type="RuleBase" id="RU004326"/>
    </source>
</evidence>
<reference evidence="12 13" key="1">
    <citation type="submission" date="2014-07" db="EMBL/GenBank/DDBJ databases">
        <title>Complete genome sequence of Corynebacterium atypicum DSM 44849: identifiction of the mycolic acid biosynthesis genes.</title>
        <authorList>
            <person name="Tippelt A."/>
            <person name="Mollmann S."/>
            <person name="Albersmeier A."/>
            <person name="Jaenicke S."/>
            <person name="Ruckert C."/>
            <person name="Tauch A."/>
        </authorList>
    </citation>
    <scope>NUCLEOTIDE SEQUENCE [LARGE SCALE GENOMIC DNA]</scope>
    <source>
        <strain evidence="12 13">R2070</strain>
    </source>
</reference>
<dbReference type="EMBL" id="CP008944">
    <property type="protein sequence ID" value="AIG63945.1"/>
    <property type="molecule type" value="Genomic_DNA"/>
</dbReference>
<dbReference type="Pfam" id="PF02878">
    <property type="entry name" value="PGM_PMM_I"/>
    <property type="match status" value="1"/>
</dbReference>
<keyword evidence="3" id="KW-0597">Phosphoprotein</keyword>
<keyword evidence="4 7" id="KW-0479">Metal-binding</keyword>
<evidence type="ECO:0000313" key="12">
    <source>
        <dbReference type="EMBL" id="AIG63945.1"/>
    </source>
</evidence>
<name>A0ABN4DC23_9CORY</name>
<dbReference type="RefSeq" id="WP_038605008.1">
    <property type="nucleotide sequence ID" value="NZ_CP008944.1"/>
</dbReference>
<keyword evidence="6" id="KW-0413">Isomerase</keyword>
<feature type="domain" description="Alpha-D-phosphohexomutase alpha/beta/alpha" evidence="10">
    <location>
        <begin position="207"/>
        <end position="310"/>
    </location>
</feature>
<dbReference type="InterPro" id="IPR036900">
    <property type="entry name" value="A-D-PHexomutase_C_sf"/>
</dbReference>
<evidence type="ECO:0000256" key="2">
    <source>
        <dbReference type="ARBA" id="ARBA00010231"/>
    </source>
</evidence>
<dbReference type="PRINTS" id="PR00509">
    <property type="entry name" value="PGMPMM"/>
</dbReference>
<dbReference type="Gene3D" id="3.30.310.50">
    <property type="entry name" value="Alpha-D-phosphohexomutase, C-terminal domain"/>
    <property type="match status" value="1"/>
</dbReference>
<dbReference type="InterPro" id="IPR005844">
    <property type="entry name" value="A-D-PHexomutase_a/b/a-I"/>
</dbReference>
<feature type="domain" description="Alpha-D-phosphohexomutase C-terminal" evidence="8">
    <location>
        <begin position="489"/>
        <end position="526"/>
    </location>
</feature>
<evidence type="ECO:0000256" key="1">
    <source>
        <dbReference type="ARBA" id="ARBA00001946"/>
    </source>
</evidence>
<comment type="cofactor">
    <cofactor evidence="1">
        <name>Mg(2+)</name>
        <dbReference type="ChEBI" id="CHEBI:18420"/>
    </cofactor>
</comment>
<evidence type="ECO:0000313" key="13">
    <source>
        <dbReference type="Proteomes" id="UP000028504"/>
    </source>
</evidence>
<dbReference type="PROSITE" id="PS00710">
    <property type="entry name" value="PGM_PMM"/>
    <property type="match status" value="1"/>
</dbReference>
<evidence type="ECO:0000259" key="11">
    <source>
        <dbReference type="Pfam" id="PF02880"/>
    </source>
</evidence>
<feature type="domain" description="Alpha-D-phosphohexomutase alpha/beta/alpha" evidence="11">
    <location>
        <begin position="317"/>
        <end position="423"/>
    </location>
</feature>
<dbReference type="InterPro" id="IPR005841">
    <property type="entry name" value="Alpha-D-phosphohexomutase_SF"/>
</dbReference>
<dbReference type="PANTHER" id="PTHR45745:SF1">
    <property type="entry name" value="PHOSPHOGLUCOMUTASE 2B-RELATED"/>
    <property type="match status" value="1"/>
</dbReference>
<evidence type="ECO:0000259" key="9">
    <source>
        <dbReference type="Pfam" id="PF02878"/>
    </source>
</evidence>
<keyword evidence="5 7" id="KW-0460">Magnesium</keyword>
<evidence type="ECO:0000256" key="4">
    <source>
        <dbReference type="ARBA" id="ARBA00022723"/>
    </source>
</evidence>
<dbReference type="Pfam" id="PF02879">
    <property type="entry name" value="PGM_PMM_II"/>
    <property type="match status" value="1"/>
</dbReference>
<dbReference type="InterPro" id="IPR005846">
    <property type="entry name" value="A-D-PHexomutase_a/b/a-III"/>
</dbReference>
<keyword evidence="13" id="KW-1185">Reference proteome</keyword>
<dbReference type="Pfam" id="PF02880">
    <property type="entry name" value="PGM_PMM_III"/>
    <property type="match status" value="1"/>
</dbReference>
<proteinExistence type="inferred from homology"/>
<dbReference type="SUPFAM" id="SSF55957">
    <property type="entry name" value="Phosphoglucomutase, C-terminal domain"/>
    <property type="match status" value="1"/>
</dbReference>
<protein>
    <submittedName>
        <fullName evidence="12">Phosphomannomutase</fullName>
    </submittedName>
</protein>
<sequence length="535" mass="56654">MRDLHEVAAEWIAHDPDPVTRQELESLDDAELAHRFAGPLTFGTAGLRGEIGGGESLMNIATVTRATSGLGHWLSQRVPNPHVVIGCDARHRSADFQQAAAEVLSAAGVRVTVLPPAHPTPLTSFAVRYLGCDAGIMVTASHNPAKDNGYKVYLGGRVVDHDFQAGVQLISPADKEISEAIAGAPFADQIARTTELIEYAGDEVKEAYLECAAELVDHGDKGLPIVMTAMHGVGGAMLAEALRRAGFTNVTPVAEQQEPDPDFPTVAFPNPEEDGALDLAIATAERVGAELILALDPDADRCSVAIKEDGEWNQLSGDQVGGLLGEDAAARAEAAGIADAVLATSVVSSQLLAQIAKRRGLGFAQTLTGFKWIGRTPELFFGFEEALGYCTDPAHVRDKDGITACLRVASLAAQRSVSERLRDIGATYGYFVTVPLTLRKDDISEAVAALEKFVAAPPETMGGSPVVEFSDLGAGYHGLPPTPGRLLRTEDGARIVVRPSGTEPKLKCYLEVVGDTYAAAQQRVEALKAELAGYF</sequence>
<dbReference type="InterPro" id="IPR005843">
    <property type="entry name" value="A-D-PHexomutase_C"/>
</dbReference>
<dbReference type="InterPro" id="IPR005845">
    <property type="entry name" value="A-D-PHexomutase_a/b/a-II"/>
</dbReference>
<dbReference type="Proteomes" id="UP000028504">
    <property type="component" value="Chromosome"/>
</dbReference>
<evidence type="ECO:0000256" key="5">
    <source>
        <dbReference type="ARBA" id="ARBA00022842"/>
    </source>
</evidence>
<gene>
    <name evidence="12" type="ORF">CATYP_03955</name>
</gene>
<dbReference type="CDD" id="cd05799">
    <property type="entry name" value="PGM2"/>
    <property type="match status" value="1"/>
</dbReference>
<dbReference type="SUPFAM" id="SSF53738">
    <property type="entry name" value="Phosphoglucomutase, first 3 domains"/>
    <property type="match status" value="3"/>
</dbReference>
<evidence type="ECO:0000256" key="3">
    <source>
        <dbReference type="ARBA" id="ARBA00022553"/>
    </source>
</evidence>
<dbReference type="InterPro" id="IPR016055">
    <property type="entry name" value="A-D-PHexomutase_a/b/a-I/II/III"/>
</dbReference>
<evidence type="ECO:0000256" key="6">
    <source>
        <dbReference type="ARBA" id="ARBA00023235"/>
    </source>
</evidence>
<feature type="domain" description="Alpha-D-phosphohexomutase alpha/beta/alpha" evidence="9">
    <location>
        <begin position="41"/>
        <end position="165"/>
    </location>
</feature>